<name>A0A1I7H4Z0_9FIRM</name>
<dbReference type="RefSeq" id="WP_090471222.1">
    <property type="nucleotide sequence ID" value="NZ_FOWF01000013.1"/>
</dbReference>
<keyword evidence="1" id="KW-0812">Transmembrane</keyword>
<evidence type="ECO:0000256" key="1">
    <source>
        <dbReference type="SAM" id="Phobius"/>
    </source>
</evidence>
<gene>
    <name evidence="2" type="ORF">SAMN05216508_11220</name>
</gene>
<keyword evidence="1" id="KW-1133">Transmembrane helix</keyword>
<proteinExistence type="predicted"/>
<evidence type="ECO:0008006" key="4">
    <source>
        <dbReference type="Google" id="ProtNLM"/>
    </source>
</evidence>
<reference evidence="2 3" key="1">
    <citation type="submission" date="2016-10" db="EMBL/GenBank/DDBJ databases">
        <authorList>
            <person name="de Groot N.N."/>
        </authorList>
    </citation>
    <scope>NUCLEOTIDE SEQUENCE [LARGE SCALE GENOMIC DNA]</scope>
    <source>
        <strain evidence="2 3">KHGC13</strain>
    </source>
</reference>
<dbReference type="STRING" id="155865.SAMN05216515_11339"/>
<evidence type="ECO:0000313" key="3">
    <source>
        <dbReference type="Proteomes" id="UP000198817"/>
    </source>
</evidence>
<keyword evidence="3" id="KW-1185">Reference proteome</keyword>
<protein>
    <recommendedName>
        <fullName evidence="4">Type II secretion system (T2SS), protein F</fullName>
    </recommendedName>
</protein>
<dbReference type="EMBL" id="FPBT01000012">
    <property type="protein sequence ID" value="SFU55753.1"/>
    <property type="molecule type" value="Genomic_DNA"/>
</dbReference>
<dbReference type="AlphaFoldDB" id="A0A1I7H4Z0"/>
<feature type="transmembrane region" description="Helical" evidence="1">
    <location>
        <begin position="160"/>
        <end position="184"/>
    </location>
</feature>
<dbReference type="OrthoDB" id="1778786at2"/>
<organism evidence="2 3">
    <name type="scientific">Eubacterium pyruvativorans</name>
    <dbReference type="NCBI Taxonomy" id="155865"/>
    <lineage>
        <taxon>Bacteria</taxon>
        <taxon>Bacillati</taxon>
        <taxon>Bacillota</taxon>
        <taxon>Clostridia</taxon>
        <taxon>Eubacteriales</taxon>
        <taxon>Eubacteriaceae</taxon>
        <taxon>Eubacterium</taxon>
    </lineage>
</organism>
<keyword evidence="1" id="KW-0472">Membrane</keyword>
<accession>A0A1I7H4Z0</accession>
<sequence>MRRRRIPVLYIRRLRRYGRVRKRIEDSREAFRQRIRRWKRRAAEQEIFSSCVLLKNLAIVRKNIPMSGDYMLEQLMENSYLLKPVYHEILFRLRNGAGSAAFDAMTEQIDTRSASAFAMILGKLEQINPAELVTAMESFEETFRGERVTRAMRRTNVKSLLTTVCAMTAIFAILMNFVVVVVFMDMFAMLGQISGM</sequence>
<dbReference type="Proteomes" id="UP000198817">
    <property type="component" value="Unassembled WGS sequence"/>
</dbReference>
<evidence type="ECO:0000313" key="2">
    <source>
        <dbReference type="EMBL" id="SFU55753.1"/>
    </source>
</evidence>